<dbReference type="InterPro" id="IPR013249">
    <property type="entry name" value="RNA_pol_sigma70_r4_t2"/>
</dbReference>
<dbReference type="NCBIfam" id="TIGR02983">
    <property type="entry name" value="SigE-fam_strep"/>
    <property type="match status" value="1"/>
</dbReference>
<gene>
    <name evidence="9" type="ORF">GCM10009742_72820</name>
</gene>
<evidence type="ECO:0000313" key="9">
    <source>
        <dbReference type="EMBL" id="GAA1611444.1"/>
    </source>
</evidence>
<proteinExistence type="inferred from homology"/>
<keyword evidence="2" id="KW-0805">Transcription regulation</keyword>
<evidence type="ECO:0000259" key="8">
    <source>
        <dbReference type="Pfam" id="PF08281"/>
    </source>
</evidence>
<name>A0ABP4QIX8_9ACTN</name>
<comment type="caution">
    <text evidence="9">The sequence shown here is derived from an EMBL/GenBank/DDBJ whole genome shotgun (WGS) entry which is preliminary data.</text>
</comment>
<dbReference type="Gene3D" id="1.10.10.10">
    <property type="entry name" value="Winged helix-like DNA-binding domain superfamily/Winged helix DNA-binding domain"/>
    <property type="match status" value="1"/>
</dbReference>
<evidence type="ECO:0000256" key="4">
    <source>
        <dbReference type="ARBA" id="ARBA00023125"/>
    </source>
</evidence>
<keyword evidence="10" id="KW-1185">Reference proteome</keyword>
<evidence type="ECO:0000256" key="5">
    <source>
        <dbReference type="ARBA" id="ARBA00023163"/>
    </source>
</evidence>
<protein>
    <submittedName>
        <fullName evidence="9">SigE family RNA polymerase sigma factor</fullName>
    </submittedName>
</protein>
<sequence>MQRSGSPERDLDVETPDFDEWVTQRGTALLRFAYLVTRDHSRAEEAVQDALISAYSRWSRICRAQDPEAYVRRSIVNADISRWRRFFRRETPTENPGTPRTTRDRTAQDHAAPDPADAQAEHDAVWALCATLPAKQRAAVVLRYYEDLPDAEIAVILDCSPATVRSQIHRALASLRTTIGTEEVKR</sequence>
<dbReference type="SUPFAM" id="SSF88946">
    <property type="entry name" value="Sigma2 domain of RNA polymerase sigma factors"/>
    <property type="match status" value="1"/>
</dbReference>
<organism evidence="9 10">
    <name type="scientific">Kribbella karoonensis</name>
    <dbReference type="NCBI Taxonomy" id="324851"/>
    <lineage>
        <taxon>Bacteria</taxon>
        <taxon>Bacillati</taxon>
        <taxon>Actinomycetota</taxon>
        <taxon>Actinomycetes</taxon>
        <taxon>Propionibacteriales</taxon>
        <taxon>Kribbellaceae</taxon>
        <taxon>Kribbella</taxon>
    </lineage>
</organism>
<dbReference type="InterPro" id="IPR013324">
    <property type="entry name" value="RNA_pol_sigma_r3/r4-like"/>
</dbReference>
<keyword evidence="3" id="KW-0731">Sigma factor</keyword>
<evidence type="ECO:0000256" key="6">
    <source>
        <dbReference type="SAM" id="MobiDB-lite"/>
    </source>
</evidence>
<feature type="compositionally biased region" description="Basic and acidic residues" evidence="6">
    <location>
        <begin position="101"/>
        <end position="112"/>
    </location>
</feature>
<keyword evidence="5" id="KW-0804">Transcription</keyword>
<dbReference type="InterPro" id="IPR039425">
    <property type="entry name" value="RNA_pol_sigma-70-like"/>
</dbReference>
<dbReference type="SUPFAM" id="SSF88659">
    <property type="entry name" value="Sigma3 and sigma4 domains of RNA polymerase sigma factors"/>
    <property type="match status" value="1"/>
</dbReference>
<evidence type="ECO:0000256" key="1">
    <source>
        <dbReference type="ARBA" id="ARBA00010641"/>
    </source>
</evidence>
<dbReference type="CDD" id="cd06171">
    <property type="entry name" value="Sigma70_r4"/>
    <property type="match status" value="1"/>
</dbReference>
<dbReference type="InterPro" id="IPR014284">
    <property type="entry name" value="RNA_pol_sigma-70_dom"/>
</dbReference>
<evidence type="ECO:0000256" key="3">
    <source>
        <dbReference type="ARBA" id="ARBA00023082"/>
    </source>
</evidence>
<accession>A0ABP4QIX8</accession>
<dbReference type="InterPro" id="IPR014325">
    <property type="entry name" value="RNA_pol_sigma-E_actinobac"/>
</dbReference>
<evidence type="ECO:0000256" key="2">
    <source>
        <dbReference type="ARBA" id="ARBA00023015"/>
    </source>
</evidence>
<dbReference type="InterPro" id="IPR036388">
    <property type="entry name" value="WH-like_DNA-bd_sf"/>
</dbReference>
<dbReference type="EMBL" id="BAAAND010000012">
    <property type="protein sequence ID" value="GAA1611444.1"/>
    <property type="molecule type" value="Genomic_DNA"/>
</dbReference>
<dbReference type="NCBIfam" id="TIGR02937">
    <property type="entry name" value="sigma70-ECF"/>
    <property type="match status" value="1"/>
</dbReference>
<keyword evidence="4" id="KW-0238">DNA-binding</keyword>
<feature type="region of interest" description="Disordered" evidence="6">
    <location>
        <begin position="87"/>
        <end position="117"/>
    </location>
</feature>
<dbReference type="Pfam" id="PF08281">
    <property type="entry name" value="Sigma70_r4_2"/>
    <property type="match status" value="1"/>
</dbReference>
<dbReference type="Proteomes" id="UP001500190">
    <property type="component" value="Unassembled WGS sequence"/>
</dbReference>
<dbReference type="InterPro" id="IPR013325">
    <property type="entry name" value="RNA_pol_sigma_r2"/>
</dbReference>
<reference evidence="10" key="1">
    <citation type="journal article" date="2019" name="Int. J. Syst. Evol. Microbiol.">
        <title>The Global Catalogue of Microorganisms (GCM) 10K type strain sequencing project: providing services to taxonomists for standard genome sequencing and annotation.</title>
        <authorList>
            <consortium name="The Broad Institute Genomics Platform"/>
            <consortium name="The Broad Institute Genome Sequencing Center for Infectious Disease"/>
            <person name="Wu L."/>
            <person name="Ma J."/>
        </authorList>
    </citation>
    <scope>NUCLEOTIDE SEQUENCE [LARGE SCALE GENOMIC DNA]</scope>
    <source>
        <strain evidence="10">JCM 14304</strain>
    </source>
</reference>
<comment type="similarity">
    <text evidence="1">Belongs to the sigma-70 factor family. ECF subfamily.</text>
</comment>
<dbReference type="Pfam" id="PF04542">
    <property type="entry name" value="Sigma70_r2"/>
    <property type="match status" value="1"/>
</dbReference>
<feature type="domain" description="RNA polymerase sigma factor 70 region 4 type 2" evidence="8">
    <location>
        <begin position="124"/>
        <end position="175"/>
    </location>
</feature>
<dbReference type="PANTHER" id="PTHR43133:SF50">
    <property type="entry name" value="ECF RNA POLYMERASE SIGMA FACTOR SIGM"/>
    <property type="match status" value="1"/>
</dbReference>
<dbReference type="PANTHER" id="PTHR43133">
    <property type="entry name" value="RNA POLYMERASE ECF-TYPE SIGMA FACTO"/>
    <property type="match status" value="1"/>
</dbReference>
<evidence type="ECO:0000259" key="7">
    <source>
        <dbReference type="Pfam" id="PF04542"/>
    </source>
</evidence>
<dbReference type="Gene3D" id="1.10.1740.10">
    <property type="match status" value="1"/>
</dbReference>
<evidence type="ECO:0000313" key="10">
    <source>
        <dbReference type="Proteomes" id="UP001500190"/>
    </source>
</evidence>
<dbReference type="InterPro" id="IPR007627">
    <property type="entry name" value="RNA_pol_sigma70_r2"/>
</dbReference>
<feature type="domain" description="RNA polymerase sigma-70 region 2" evidence="7">
    <location>
        <begin position="24"/>
        <end position="85"/>
    </location>
</feature>